<feature type="compositionally biased region" description="Low complexity" evidence="5">
    <location>
        <begin position="76"/>
        <end position="86"/>
    </location>
</feature>
<evidence type="ECO:0000256" key="4">
    <source>
        <dbReference type="PROSITE-ProRule" id="PRU00470"/>
    </source>
</evidence>
<evidence type="ECO:0000256" key="3">
    <source>
        <dbReference type="ARBA" id="ARBA00022833"/>
    </source>
</evidence>
<dbReference type="EMBL" id="CAJGYO010000820">
    <property type="protein sequence ID" value="CAD6343678.1"/>
    <property type="molecule type" value="Genomic_DNA"/>
</dbReference>
<organism evidence="8 9">
    <name type="scientific">Miscanthus lutarioriparius</name>
    <dbReference type="NCBI Taxonomy" id="422564"/>
    <lineage>
        <taxon>Eukaryota</taxon>
        <taxon>Viridiplantae</taxon>
        <taxon>Streptophyta</taxon>
        <taxon>Embryophyta</taxon>
        <taxon>Tracheophyta</taxon>
        <taxon>Spermatophyta</taxon>
        <taxon>Magnoliopsida</taxon>
        <taxon>Liliopsida</taxon>
        <taxon>Poales</taxon>
        <taxon>Poaceae</taxon>
        <taxon>PACMAD clade</taxon>
        <taxon>Panicoideae</taxon>
        <taxon>Andropogonodae</taxon>
        <taxon>Andropogoneae</taxon>
        <taxon>Saccharinae</taxon>
        <taxon>Miscanthus</taxon>
    </lineage>
</organism>
<feature type="region of interest" description="Disordered" evidence="5">
    <location>
        <begin position="112"/>
        <end position="166"/>
    </location>
</feature>
<dbReference type="InterPro" id="IPR044817">
    <property type="entry name" value="SBP-like"/>
</dbReference>
<feature type="region of interest" description="Disordered" evidence="5">
    <location>
        <begin position="260"/>
        <end position="298"/>
    </location>
</feature>
<keyword evidence="9" id="KW-1185">Reference proteome</keyword>
<feature type="transmembrane region" description="Helical" evidence="6">
    <location>
        <begin position="1021"/>
        <end position="1043"/>
    </location>
</feature>
<dbReference type="SUPFAM" id="SSF103612">
    <property type="entry name" value="SBT domain"/>
    <property type="match status" value="1"/>
</dbReference>
<dbReference type="Proteomes" id="UP000604825">
    <property type="component" value="Unassembled WGS sequence"/>
</dbReference>
<dbReference type="PANTHER" id="PTHR31251">
    <property type="entry name" value="SQUAMOSA PROMOTER-BINDING-LIKE PROTEIN 4"/>
    <property type="match status" value="1"/>
</dbReference>
<feature type="compositionally biased region" description="Low complexity" evidence="5">
    <location>
        <begin position="112"/>
        <end position="126"/>
    </location>
</feature>
<feature type="compositionally biased region" description="Low complexity" evidence="5">
    <location>
        <begin position="326"/>
        <end position="339"/>
    </location>
</feature>
<evidence type="ECO:0000256" key="5">
    <source>
        <dbReference type="SAM" id="MobiDB-lite"/>
    </source>
</evidence>
<dbReference type="GO" id="GO:0005634">
    <property type="term" value="C:nucleus"/>
    <property type="evidence" value="ECO:0007669"/>
    <property type="project" value="InterPro"/>
</dbReference>
<keyword evidence="6" id="KW-1133">Transmembrane helix</keyword>
<feature type="domain" description="SBP-type" evidence="7">
    <location>
        <begin position="172"/>
        <end position="249"/>
    </location>
</feature>
<gene>
    <name evidence="8" type="ORF">NCGR_LOCUS67776</name>
</gene>
<keyword evidence="2 4" id="KW-0863">Zinc-finger</keyword>
<sequence length="1061" mass="115808">MQREVGPQVAPPLFLHQIQPMPPHAAAAKKRGHPWPAGGAAVAPAEAAAGNWNPRLWDWDSRALTARPSSDALRLAGGQPQPAAKAAEAHRPGAGGSGALNLQLGLREDAATPMDASPTAPAAASSPSPPPASAAAGQEPVVRPSKRVRSGSPGSAGGGSAGGGAANGGASYPMCQVDDCRADLTSAKDYHRRHKVCETHSKTTKAVVANQAQRFCQQCSRFHPLAEFDEGSNVGKVPSIPPIPDKQNLVEIISKINSLNNTTPAAKSPPSEVVDLNASQEQQEQRQDSVEKTTNVIDKQTVPSTMDLLGVFSIGLATSTPETNTSQSQGSSDSSGNNKSKSHSTEPATVVNSHDKPTRDFPAAGFMRSNSTHESRPHIYKQTEQETRPYLSLQLFGSTEEDIRPKMDSVNKYLSSESSNPLDGRSPSSSPPITRKFFPIHSVDEEVRHPHITDYGEDATMGEVSTSQAWCAPPLDLFKDSERPIENGSPPNPGYQSCYASTSCSDHSPSTSNSDGQDRTGRIIFKLFGKEPSTVPGNLRDDIVNWLKHSPTEMEGYIRPGCLVLSMYLSMPAIAWDELEENLLQRVNSLVQSSDLDFWRKGRFLVRTDSQLVSYKAGMTRLSKSWRTWNTPELTFVSPIAVVGGRKTSLILKGRNLSIPGTQIHCTSIGKYISKEVLCSAYPGTIYDDSGVETFDLPGQPDLILGRCFIEVENRFRGNSFPVIVASSSVCLELRNLEVELEDSQVLDVSSDGQIHDSRQSKTRNQVLHFLNELGWLFQRASACTLSSRSDVSDLDLIQFSTARFKYLLLFSNERDWCSLTKTLLEILAKRSLVNEELSKETMEMLAEIHLLNRAVKRKSMSMVHLLVQFVVICPDNSKVYPFLPNLPGPGGLTPLHLAASIENAEDIVDALTDDPQQIGLTCWQSVLDDDGQSPETYAKLRNHNSYNELVAQKLVDMKNNQVSITVNGDDIHMEQLGNVDDHKKSGVQALQIRSCSQCAILESGVLRQPVRSRGLLARPYIHSMLAIAAVCVCVCVFMRALLRINSGKSFKWERLDYGTI</sequence>
<evidence type="ECO:0000313" key="9">
    <source>
        <dbReference type="Proteomes" id="UP000604825"/>
    </source>
</evidence>
<dbReference type="Pfam" id="PF26102">
    <property type="entry name" value="Ig_SPL7"/>
    <property type="match status" value="1"/>
</dbReference>
<dbReference type="PANTHER" id="PTHR31251:SF196">
    <property type="entry name" value="SQUAMOSA PROMOTER-BINDING-LIKE PROTEIN 15"/>
    <property type="match status" value="1"/>
</dbReference>
<feature type="compositionally biased region" description="Basic and acidic residues" evidence="5">
    <location>
        <begin position="371"/>
        <end position="386"/>
    </location>
</feature>
<name>A0A811SRZ0_9POAL</name>
<dbReference type="Pfam" id="PF03110">
    <property type="entry name" value="SBP"/>
    <property type="match status" value="1"/>
</dbReference>
<dbReference type="GO" id="GO:0003677">
    <property type="term" value="F:DNA binding"/>
    <property type="evidence" value="ECO:0007669"/>
    <property type="project" value="InterPro"/>
</dbReference>
<feature type="region of interest" description="Disordered" evidence="5">
    <location>
        <begin position="413"/>
        <end position="432"/>
    </location>
</feature>
<evidence type="ECO:0000256" key="2">
    <source>
        <dbReference type="ARBA" id="ARBA00022771"/>
    </source>
</evidence>
<evidence type="ECO:0000256" key="6">
    <source>
        <dbReference type="SAM" id="Phobius"/>
    </source>
</evidence>
<keyword evidence="6" id="KW-0472">Membrane</keyword>
<keyword evidence="3" id="KW-0862">Zinc</keyword>
<feature type="compositionally biased region" description="Gly residues" evidence="5">
    <location>
        <begin position="154"/>
        <end position="166"/>
    </location>
</feature>
<reference evidence="8" key="1">
    <citation type="submission" date="2020-10" db="EMBL/GenBank/DDBJ databases">
        <authorList>
            <person name="Han B."/>
            <person name="Lu T."/>
            <person name="Zhao Q."/>
            <person name="Huang X."/>
            <person name="Zhao Y."/>
        </authorList>
    </citation>
    <scope>NUCLEOTIDE SEQUENCE</scope>
</reference>
<dbReference type="Gene3D" id="4.10.1100.10">
    <property type="entry name" value="Transcription factor, SBP-box domain"/>
    <property type="match status" value="1"/>
</dbReference>
<feature type="region of interest" description="Disordered" evidence="5">
    <location>
        <begin position="480"/>
        <end position="518"/>
    </location>
</feature>
<accession>A0A811SRZ0</accession>
<evidence type="ECO:0000313" key="8">
    <source>
        <dbReference type="EMBL" id="CAD6343678.1"/>
    </source>
</evidence>
<dbReference type="AlphaFoldDB" id="A0A811SRZ0"/>
<dbReference type="GO" id="GO:0008270">
    <property type="term" value="F:zinc ion binding"/>
    <property type="evidence" value="ECO:0007669"/>
    <property type="project" value="UniProtKB-KW"/>
</dbReference>
<keyword evidence="6" id="KW-0812">Transmembrane</keyword>
<feature type="region of interest" description="Disordered" evidence="5">
    <location>
        <begin position="320"/>
        <end position="386"/>
    </location>
</feature>
<comment type="caution">
    <text evidence="8">The sequence shown here is derived from an EMBL/GenBank/DDBJ whole genome shotgun (WGS) entry which is preliminary data.</text>
</comment>
<dbReference type="InterPro" id="IPR004333">
    <property type="entry name" value="SBP_dom"/>
</dbReference>
<evidence type="ECO:0000259" key="7">
    <source>
        <dbReference type="PROSITE" id="PS51141"/>
    </source>
</evidence>
<dbReference type="InterPro" id="IPR036893">
    <property type="entry name" value="SBP_sf"/>
</dbReference>
<dbReference type="PROSITE" id="PS51141">
    <property type="entry name" value="ZF_SBP"/>
    <property type="match status" value="1"/>
</dbReference>
<feature type="region of interest" description="Disordered" evidence="5">
    <location>
        <begin position="72"/>
        <end position="100"/>
    </location>
</feature>
<proteinExistence type="predicted"/>
<feature type="compositionally biased region" description="Low complexity" evidence="5">
    <location>
        <begin position="501"/>
        <end position="515"/>
    </location>
</feature>
<dbReference type="Gene3D" id="1.25.40.20">
    <property type="entry name" value="Ankyrin repeat-containing domain"/>
    <property type="match status" value="1"/>
</dbReference>
<keyword evidence="1" id="KW-0479">Metal-binding</keyword>
<dbReference type="InterPro" id="IPR036770">
    <property type="entry name" value="Ankyrin_rpt-contain_sf"/>
</dbReference>
<protein>
    <recommendedName>
        <fullName evidence="7">SBP-type domain-containing protein</fullName>
    </recommendedName>
</protein>
<dbReference type="OrthoDB" id="514967at2759"/>
<evidence type="ECO:0000256" key="1">
    <source>
        <dbReference type="ARBA" id="ARBA00022723"/>
    </source>
</evidence>